<proteinExistence type="predicted"/>
<comment type="caution">
    <text evidence="2">The sequence shown here is derived from an EMBL/GenBank/DDBJ whole genome shotgun (WGS) entry which is preliminary data.</text>
</comment>
<evidence type="ECO:0000313" key="3">
    <source>
        <dbReference type="Proteomes" id="UP000230833"/>
    </source>
</evidence>
<sequence>MKEYVVQTKAKRKEAIHLEEQISDVTKLIVKDNERDKLPAEHLAPFSDIVRLLGAEPEAVAEENDRIDPNTLPGLEEIRRLYPMRYKLYRLYLRKAFGHKFTAEEEKHSLQLRTALKALNNLDEYLEENQSNPQERVLRERQFETFRKIKLEIENGLRTGYIQMPTGAGKTVIFIELLKAMGLRTLIVVPRRLLSDQTKEGLEEFGGELDVGEVNSFRKKSGSDVTITTYNSLMINLNKIDSNGENGEQNGVVDVDPSKYDLIIFDEAHRALSDKRQEAIRKHFKKQVVLGFTATPNFSDSKQVGALFGEAIDECTLAEGVKAGIVARPIHMRYITSACDIGDVKSRYRDGVEDYDRGEMDRKLSRPEHCREIADVYFNDFDGQATIANCAGIDHATILADEINAEATRLGKEKPVAAVISSRQTKAQQTSIKDAFERGEIDVLCNAEMLVEGFDSLRATICFNVVPTKSYVRAEQRAGRVLRIDKKNSSKLPIVVDFIYAGEKSTVLFSHIYKGEKPDVDIKDYFDKRRDSGGVVCRDPRRVRESKGMRLVTRIEEINTLDDEMEMKEAPLAEDGYHTYRELVLHPDIIGGRRMNSALWKSLQVEFERNFGGMKPLEIRRHHGKPPTSFATPLFLHFVTEELQILSVPYIKWIVDSDVRARYEEKLQPVKAHYREGLLPMAMEKLKNDNPDMNDYFGSFDPTGMGKFRRNYYSPEFVSKLDEYMDIAIKNSLAPKTIITFSKEELPEDDGK</sequence>
<gene>
    <name evidence="2" type="ORF">COV07_01365</name>
</gene>
<feature type="domain" description="Helicase ATP-binding" evidence="1">
    <location>
        <begin position="151"/>
        <end position="314"/>
    </location>
</feature>
<dbReference type="Pfam" id="PF00271">
    <property type="entry name" value="Helicase_C"/>
    <property type="match status" value="1"/>
</dbReference>
<dbReference type="InterPro" id="IPR027417">
    <property type="entry name" value="P-loop_NTPase"/>
</dbReference>
<name>A0A2H0RKJ7_9BACT</name>
<dbReference type="GO" id="GO:0005829">
    <property type="term" value="C:cytosol"/>
    <property type="evidence" value="ECO:0007669"/>
    <property type="project" value="TreeGrafter"/>
</dbReference>
<accession>A0A2H0RKJ7</accession>
<evidence type="ECO:0000313" key="2">
    <source>
        <dbReference type="EMBL" id="PIR46967.1"/>
    </source>
</evidence>
<evidence type="ECO:0000259" key="1">
    <source>
        <dbReference type="PROSITE" id="PS51192"/>
    </source>
</evidence>
<dbReference type="InterPro" id="IPR014001">
    <property type="entry name" value="Helicase_ATP-bd"/>
</dbReference>
<dbReference type="EMBL" id="PCYL01000016">
    <property type="protein sequence ID" value="PIR46967.1"/>
    <property type="molecule type" value="Genomic_DNA"/>
</dbReference>
<dbReference type="Gene3D" id="3.40.50.300">
    <property type="entry name" value="P-loop containing nucleotide triphosphate hydrolases"/>
    <property type="match status" value="2"/>
</dbReference>
<dbReference type="PANTHER" id="PTHR47396:SF1">
    <property type="entry name" value="ATP-DEPENDENT HELICASE IRC3-RELATED"/>
    <property type="match status" value="1"/>
</dbReference>
<protein>
    <recommendedName>
        <fullName evidence="1">Helicase ATP-binding domain-containing protein</fullName>
    </recommendedName>
</protein>
<dbReference type="Pfam" id="PF04851">
    <property type="entry name" value="ResIII"/>
    <property type="match status" value="1"/>
</dbReference>
<dbReference type="Proteomes" id="UP000230833">
    <property type="component" value="Unassembled WGS sequence"/>
</dbReference>
<dbReference type="GO" id="GO:0003677">
    <property type="term" value="F:DNA binding"/>
    <property type="evidence" value="ECO:0007669"/>
    <property type="project" value="InterPro"/>
</dbReference>
<dbReference type="GO" id="GO:0016787">
    <property type="term" value="F:hydrolase activity"/>
    <property type="evidence" value="ECO:0007669"/>
    <property type="project" value="InterPro"/>
</dbReference>
<dbReference type="AlphaFoldDB" id="A0A2H0RKJ7"/>
<reference evidence="2 3" key="1">
    <citation type="submission" date="2017-09" db="EMBL/GenBank/DDBJ databases">
        <title>Depth-based differentiation of microbial function through sediment-hosted aquifers and enrichment of novel symbionts in the deep terrestrial subsurface.</title>
        <authorList>
            <person name="Probst A.J."/>
            <person name="Ladd B."/>
            <person name="Jarett J.K."/>
            <person name="Geller-Mcgrath D.E."/>
            <person name="Sieber C.M."/>
            <person name="Emerson J.B."/>
            <person name="Anantharaman K."/>
            <person name="Thomas B.C."/>
            <person name="Malmstrom R."/>
            <person name="Stieglmeier M."/>
            <person name="Klingl A."/>
            <person name="Woyke T."/>
            <person name="Ryan C.M."/>
            <person name="Banfield J.F."/>
        </authorList>
    </citation>
    <scope>NUCLEOTIDE SEQUENCE [LARGE SCALE GENOMIC DNA]</scope>
    <source>
        <strain evidence="2">CG10_big_fil_rev_8_21_14_0_10_45_14</strain>
    </source>
</reference>
<dbReference type="InterPro" id="IPR050742">
    <property type="entry name" value="Helicase_Restrict-Modif_Enz"/>
</dbReference>
<dbReference type="InterPro" id="IPR001650">
    <property type="entry name" value="Helicase_C-like"/>
</dbReference>
<organism evidence="2 3">
    <name type="scientific">Candidatus Vogelbacteria bacterium CG10_big_fil_rev_8_21_14_0_10_45_14</name>
    <dbReference type="NCBI Taxonomy" id="1975042"/>
    <lineage>
        <taxon>Bacteria</taxon>
        <taxon>Candidatus Vogeliibacteriota</taxon>
    </lineage>
</organism>
<dbReference type="GO" id="GO:0005524">
    <property type="term" value="F:ATP binding"/>
    <property type="evidence" value="ECO:0007669"/>
    <property type="project" value="InterPro"/>
</dbReference>
<dbReference type="SMART" id="SM00487">
    <property type="entry name" value="DEXDc"/>
    <property type="match status" value="1"/>
</dbReference>
<dbReference type="SUPFAM" id="SSF52540">
    <property type="entry name" value="P-loop containing nucleoside triphosphate hydrolases"/>
    <property type="match status" value="1"/>
</dbReference>
<dbReference type="InterPro" id="IPR006935">
    <property type="entry name" value="Helicase/UvrB_N"/>
</dbReference>
<dbReference type="PROSITE" id="PS51192">
    <property type="entry name" value="HELICASE_ATP_BIND_1"/>
    <property type="match status" value="1"/>
</dbReference>
<dbReference type="PANTHER" id="PTHR47396">
    <property type="entry name" value="TYPE I RESTRICTION ENZYME ECOKI R PROTEIN"/>
    <property type="match status" value="1"/>
</dbReference>